<feature type="transmembrane region" description="Helical" evidence="1">
    <location>
        <begin position="626"/>
        <end position="645"/>
    </location>
</feature>
<feature type="domain" description="DUF112" evidence="2">
    <location>
        <begin position="25"/>
        <end position="441"/>
    </location>
</feature>
<dbReference type="OrthoDB" id="9791872at2"/>
<feature type="transmembrane region" description="Helical" evidence="1">
    <location>
        <begin position="260"/>
        <end position="283"/>
    </location>
</feature>
<evidence type="ECO:0000313" key="4">
    <source>
        <dbReference type="Proteomes" id="UP000240418"/>
    </source>
</evidence>
<dbReference type="RefSeq" id="WP_106610634.1">
    <property type="nucleotide sequence ID" value="NZ_PYGJ01000031.1"/>
</dbReference>
<evidence type="ECO:0000256" key="1">
    <source>
        <dbReference type="SAM" id="Phobius"/>
    </source>
</evidence>
<feature type="transmembrane region" description="Helical" evidence="1">
    <location>
        <begin position="142"/>
        <end position="164"/>
    </location>
</feature>
<feature type="transmembrane region" description="Helical" evidence="1">
    <location>
        <begin position="207"/>
        <end position="227"/>
    </location>
</feature>
<sequence length="664" mass="69392">MDLLNTALPALAEAAGIIATPSTFLYLCLGVVVGLCVGVLPGLGGIAGLSLVLPFVYGLDTASGLALMIGLVAVIPTSDTFASVLLGIPGSAASQATVLDGFPLSSQGHAARALSAAFMSSLFGGLFGAAVLSVFILVARPLVLSFGVPELLLLTILGFSMVSVLSGRSPLKGLIAVALGMIVASIGEAPAEGSQRMTFGNWYLQDGLTLVIVGLGIFAIPEILGLLREDKPISKSGGLGSGWFEGIRDWWQNKWLSIRCATIGVIVGVIPGLGGAVVDWIAYGHTVQTTKDRSRFGKGEIRGVIGPESANNAKEGGGLVPTLLFGVPGSGAMAVFLAGMVLLGIEAGPAMMRQELPLTYSIVWSLALANVVGAGLAIALSGGIARLTTIPFPLFAPFLLIVISFTAFQSGRTMWDLVALVCVGILGIMLKRFDWPRPAFLIGFVLASQAEVYTYQATQIATVRHTIGGWSSALAYLLSPVGICILIVIAGSLWLAMRNKPQGEDHTPPFGSRTAPLIFAVFVAAVLAFAMIDSMGLSSFIDQIFPISVSALGLLAAFVLIWQVWRNAESPSLHYDAEAAETLPPRSIWQGLFWIVGLVGMIASFGFAIGATLFVSLFLIFRANVLWYKAVSGGLIGAGLVVGLSELLGRDLPQSVIPMFQIGF</sequence>
<feature type="transmembrane region" description="Helical" evidence="1">
    <location>
        <begin position="592"/>
        <end position="619"/>
    </location>
</feature>
<gene>
    <name evidence="3" type="ORF">CLV88_13112</name>
</gene>
<feature type="transmembrane region" description="Helical" evidence="1">
    <location>
        <begin position="544"/>
        <end position="565"/>
    </location>
</feature>
<dbReference type="Pfam" id="PF01970">
    <property type="entry name" value="TctA"/>
    <property type="match status" value="1"/>
</dbReference>
<dbReference type="Proteomes" id="UP000240418">
    <property type="component" value="Unassembled WGS sequence"/>
</dbReference>
<feature type="transmembrane region" description="Helical" evidence="1">
    <location>
        <begin position="114"/>
        <end position="136"/>
    </location>
</feature>
<comment type="caution">
    <text evidence="3">The sequence shown here is derived from an EMBL/GenBank/DDBJ whole genome shotgun (WGS) entry which is preliminary data.</text>
</comment>
<proteinExistence type="predicted"/>
<keyword evidence="4" id="KW-1185">Reference proteome</keyword>
<dbReference type="PANTHER" id="PTHR35342:SF1">
    <property type="entry name" value="BLR4373 PROTEIN"/>
    <property type="match status" value="1"/>
</dbReference>
<evidence type="ECO:0000313" key="3">
    <source>
        <dbReference type="EMBL" id="PSL13817.1"/>
    </source>
</evidence>
<evidence type="ECO:0000259" key="2">
    <source>
        <dbReference type="Pfam" id="PF01970"/>
    </source>
</evidence>
<feature type="transmembrane region" description="Helical" evidence="1">
    <location>
        <begin position="473"/>
        <end position="495"/>
    </location>
</feature>
<keyword evidence="1" id="KW-0472">Membrane</keyword>
<name>A0A2P8EWG2_9RHOB</name>
<feature type="transmembrane region" description="Helical" evidence="1">
    <location>
        <begin position="357"/>
        <end position="384"/>
    </location>
</feature>
<dbReference type="AlphaFoldDB" id="A0A2P8EWG2"/>
<organism evidence="3 4">
    <name type="scientific">Shimia abyssi</name>
    <dbReference type="NCBI Taxonomy" id="1662395"/>
    <lineage>
        <taxon>Bacteria</taxon>
        <taxon>Pseudomonadati</taxon>
        <taxon>Pseudomonadota</taxon>
        <taxon>Alphaproteobacteria</taxon>
        <taxon>Rhodobacterales</taxon>
        <taxon>Roseobacteraceae</taxon>
    </lineage>
</organism>
<feature type="transmembrane region" description="Helical" evidence="1">
    <location>
        <begin position="515"/>
        <end position="532"/>
    </location>
</feature>
<accession>A0A2P8EWG2</accession>
<protein>
    <submittedName>
        <fullName evidence="3">TctA family transporter</fullName>
    </submittedName>
</protein>
<keyword evidence="1" id="KW-0812">Transmembrane</keyword>
<feature type="transmembrane region" description="Helical" evidence="1">
    <location>
        <begin position="171"/>
        <end position="187"/>
    </location>
</feature>
<reference evidence="3 4" key="1">
    <citation type="submission" date="2018-03" db="EMBL/GenBank/DDBJ databases">
        <title>Genomic Encyclopedia of Archaeal and Bacterial Type Strains, Phase II (KMG-II): from individual species to whole genera.</title>
        <authorList>
            <person name="Goeker M."/>
        </authorList>
    </citation>
    <scope>NUCLEOTIDE SEQUENCE [LARGE SCALE GENOMIC DNA]</scope>
    <source>
        <strain evidence="3 4">DSM 100673</strain>
    </source>
</reference>
<keyword evidence="1" id="KW-1133">Transmembrane helix</keyword>
<feature type="transmembrane region" description="Helical" evidence="1">
    <location>
        <begin position="390"/>
        <end position="408"/>
    </location>
</feature>
<feature type="transmembrane region" description="Helical" evidence="1">
    <location>
        <begin position="323"/>
        <end position="345"/>
    </location>
</feature>
<dbReference type="InterPro" id="IPR002823">
    <property type="entry name" value="DUF112_TM"/>
</dbReference>
<dbReference type="EMBL" id="PYGJ01000031">
    <property type="protein sequence ID" value="PSL13817.1"/>
    <property type="molecule type" value="Genomic_DNA"/>
</dbReference>
<dbReference type="PANTHER" id="PTHR35342">
    <property type="entry name" value="TRICARBOXYLIC TRANSPORT PROTEIN"/>
    <property type="match status" value="1"/>
</dbReference>